<evidence type="ECO:0000313" key="3">
    <source>
        <dbReference type="RefSeq" id="XP_010489751.1"/>
    </source>
</evidence>
<dbReference type="Pfam" id="PF17835">
    <property type="entry name" value="NOG1_N"/>
    <property type="match status" value="1"/>
</dbReference>
<dbReference type="InterPro" id="IPR041623">
    <property type="entry name" value="NOG1_N"/>
</dbReference>
<sequence>MEVKNSFKKISVVPNENDFDDAIVSLIQNQITTVIPKNHPFYTIHDFYTHELWVAQMKFSAMFAAVSKEFPPFNFMYPSFSYLLCGRYNDHDYLLAQGQVQHARALIIQIGRVFKQLMNQDDCDSLDKYKRLKVSALGCLHTVAMRCMPSLAFLEKVRQHMTSLPESNLEEYAIAASSTTTKFDAILALEDCAFPLTLDVHTVADFVRPQVLSWLYELERGHGPRYRDDPVVFAEQYDNHKEHHLAAVTSMKSLVI</sequence>
<dbReference type="PANTHER" id="PTHR45759">
    <property type="entry name" value="NUCLEOLAR GTP-BINDING PROTEIN 1"/>
    <property type="match status" value="1"/>
</dbReference>
<dbReference type="GeneID" id="104767421"/>
<evidence type="ECO:0000259" key="1">
    <source>
        <dbReference type="Pfam" id="PF17835"/>
    </source>
</evidence>
<dbReference type="Proteomes" id="UP000694864">
    <property type="component" value="Chromosome 19"/>
</dbReference>
<reference evidence="2" key="1">
    <citation type="journal article" date="2014" name="Nat. Commun.">
        <title>The emerging biofuel crop Camelina sativa retains a highly undifferentiated hexaploid genome structure.</title>
        <authorList>
            <person name="Kagale S."/>
            <person name="Koh C."/>
            <person name="Nixon J."/>
            <person name="Bollina V."/>
            <person name="Clarke W.E."/>
            <person name="Tuteja R."/>
            <person name="Spillane C."/>
            <person name="Robinson S.J."/>
            <person name="Links M.G."/>
            <person name="Clarke C."/>
            <person name="Higgins E.E."/>
            <person name="Huebert T."/>
            <person name="Sharpe A.G."/>
            <person name="Parkin I.A."/>
        </authorList>
    </citation>
    <scope>NUCLEOTIDE SEQUENCE [LARGE SCALE GENOMIC DNA]</scope>
    <source>
        <strain evidence="2">cv. DH55</strain>
    </source>
</reference>
<keyword evidence="2" id="KW-1185">Reference proteome</keyword>
<dbReference type="Gene3D" id="1.20.120.1190">
    <property type="match status" value="1"/>
</dbReference>
<accession>A0ABM0XRB5</accession>
<protein>
    <submittedName>
        <fullName evidence="3">Nucleolar GTP-binding protein 1-like</fullName>
    </submittedName>
</protein>
<gene>
    <name evidence="3" type="primary">LOC104767421</name>
</gene>
<dbReference type="RefSeq" id="XP_010489751.1">
    <property type="nucleotide sequence ID" value="XM_010491449.1"/>
</dbReference>
<evidence type="ECO:0000313" key="2">
    <source>
        <dbReference type="Proteomes" id="UP000694864"/>
    </source>
</evidence>
<name>A0ABM0XRB5_CAMSA</name>
<proteinExistence type="predicted"/>
<reference evidence="3" key="2">
    <citation type="submission" date="2025-08" db="UniProtKB">
        <authorList>
            <consortium name="RefSeq"/>
        </authorList>
    </citation>
    <scope>IDENTIFICATION</scope>
    <source>
        <tissue evidence="3">Leaf</tissue>
    </source>
</reference>
<organism evidence="2 3">
    <name type="scientific">Camelina sativa</name>
    <name type="common">False flax</name>
    <name type="synonym">Myagrum sativum</name>
    <dbReference type="NCBI Taxonomy" id="90675"/>
    <lineage>
        <taxon>Eukaryota</taxon>
        <taxon>Viridiplantae</taxon>
        <taxon>Streptophyta</taxon>
        <taxon>Embryophyta</taxon>
        <taxon>Tracheophyta</taxon>
        <taxon>Spermatophyta</taxon>
        <taxon>Magnoliopsida</taxon>
        <taxon>eudicotyledons</taxon>
        <taxon>Gunneridae</taxon>
        <taxon>Pentapetalae</taxon>
        <taxon>rosids</taxon>
        <taxon>malvids</taxon>
        <taxon>Brassicales</taxon>
        <taxon>Brassicaceae</taxon>
        <taxon>Camelineae</taxon>
        <taxon>Camelina</taxon>
    </lineage>
</organism>
<feature type="domain" description="NOG1 N-terminal helical" evidence="1">
    <location>
        <begin position="7"/>
        <end position="165"/>
    </location>
</feature>